<dbReference type="InterPro" id="IPR036322">
    <property type="entry name" value="WD40_repeat_dom_sf"/>
</dbReference>
<feature type="compositionally biased region" description="Polar residues" evidence="1">
    <location>
        <begin position="8"/>
        <end position="23"/>
    </location>
</feature>
<feature type="compositionally biased region" description="Acidic residues" evidence="1">
    <location>
        <begin position="486"/>
        <end position="509"/>
    </location>
</feature>
<evidence type="ECO:0000313" key="2">
    <source>
        <dbReference type="EMBL" id="KFH41794.1"/>
    </source>
</evidence>
<dbReference type="Pfam" id="PF00400">
    <property type="entry name" value="WD40"/>
    <property type="match status" value="2"/>
</dbReference>
<name>A0A086SXG2_HAPC1</name>
<dbReference type="InterPro" id="IPR051959">
    <property type="entry name" value="PAK1-Kinase_Regulator"/>
</dbReference>
<feature type="region of interest" description="Disordered" evidence="1">
    <location>
        <begin position="1"/>
        <end position="43"/>
    </location>
</feature>
<dbReference type="SUPFAM" id="SSF50978">
    <property type="entry name" value="WD40 repeat-like"/>
    <property type="match status" value="1"/>
</dbReference>
<dbReference type="PANTHER" id="PTHR44675:SF1">
    <property type="entry name" value="P21-ACTIVATED PROTEIN KINASE-INTERACTING PROTEIN 1"/>
    <property type="match status" value="1"/>
</dbReference>
<accession>A0A086SXG2</accession>
<dbReference type="EMBL" id="JPKY01000114">
    <property type="protein sequence ID" value="KFH41794.1"/>
    <property type="molecule type" value="Genomic_DNA"/>
</dbReference>
<protein>
    <submittedName>
        <fullName evidence="2">Uncharacterized protein</fullName>
    </submittedName>
</protein>
<evidence type="ECO:0000313" key="3">
    <source>
        <dbReference type="Proteomes" id="UP000029964"/>
    </source>
</evidence>
<dbReference type="OrthoDB" id="308449at2759"/>
<dbReference type="SMART" id="SM00320">
    <property type="entry name" value="WD40"/>
    <property type="match status" value="4"/>
</dbReference>
<dbReference type="PANTHER" id="PTHR44675">
    <property type="entry name" value="PAK1 INTERACTING PROTEIN 1"/>
    <property type="match status" value="1"/>
</dbReference>
<dbReference type="Gene3D" id="2.130.10.10">
    <property type="entry name" value="YVTN repeat-like/Quinoprotein amine dehydrogenase"/>
    <property type="match status" value="1"/>
</dbReference>
<comment type="caution">
    <text evidence="2">The sequence shown here is derived from an EMBL/GenBank/DDBJ whole genome shotgun (WGS) entry which is preliminary data.</text>
</comment>
<sequence length="509" mass="54929">MAKRKRQAPSNGDSVPEPTTTSNKKQKPAESTKPTAAVPESGEAIRIVAGSYDGTLHGLTATISPKAGKGKKQQKQKTQQQVEFTDTFLFQAHNKSIRCVAVSPPSAPGQRIQTVLLASGSADSKVNLYSVSAHPPRDKPQDPLRNIAKRPIVEDPHNRPLVSLEHHESAVTAVKFPTRGKLMSAGEDSHIFVTRTRDWATLGSIKAPVAKAVGRPSGDTAGHDGTPQGVNDFAVHPSMMLMMSVSKGERKVRPWNLTTGRRAKALHYEKELMRQIGESRYSSGEGQKLVWGRVDGEDEFAVGFERDVVVFTTGGEPKCRVMMEAKTKIHCVTYFSLAEEGGNDDEEGEGAEEDALSLLAVSTEDGRIVFTSTKGKHITKIEDVKEGMAPGVARTVGYVGGRNAGVSGRIKEFALVRSAVDRDTVYVVGAGSDGMIRVWAVGVGELREACEKPGIEEVGSLIGMCETENRVTCMTAFLMIPRPDGVDAEEDELEELEDESGGSEDSDDE</sequence>
<gene>
    <name evidence="2" type="ORF">ACRE_074850</name>
</gene>
<proteinExistence type="predicted"/>
<dbReference type="AlphaFoldDB" id="A0A086SXG2"/>
<keyword evidence="3" id="KW-1185">Reference proteome</keyword>
<evidence type="ECO:0000256" key="1">
    <source>
        <dbReference type="SAM" id="MobiDB-lite"/>
    </source>
</evidence>
<dbReference type="InterPro" id="IPR015943">
    <property type="entry name" value="WD40/YVTN_repeat-like_dom_sf"/>
</dbReference>
<reference evidence="3" key="1">
    <citation type="journal article" date="2014" name="Genome Announc.">
        <title>Genome sequence and annotation of Acremonium chrysogenum, producer of the beta-lactam antibiotic cephalosporin C.</title>
        <authorList>
            <person name="Terfehr D."/>
            <person name="Dahlmann T.A."/>
            <person name="Specht T."/>
            <person name="Zadra I."/>
            <person name="Kuernsteiner H."/>
            <person name="Kueck U."/>
        </authorList>
    </citation>
    <scope>NUCLEOTIDE SEQUENCE [LARGE SCALE GENOMIC DNA]</scope>
    <source>
        <strain evidence="3">ATCC 11550 / CBS 779.69 / DSM 880 / IAM 14645 / JCM 23072 / IMI 49137</strain>
    </source>
</reference>
<dbReference type="HOGENOM" id="CLU_030368_0_0_1"/>
<dbReference type="STRING" id="857340.A0A086SXG2"/>
<dbReference type="Proteomes" id="UP000029964">
    <property type="component" value="Unassembled WGS sequence"/>
</dbReference>
<organism evidence="2 3">
    <name type="scientific">Hapsidospora chrysogenum (strain ATCC 11550 / CBS 779.69 / DSM 880 / IAM 14645 / JCM 23072 / IMI 49137)</name>
    <name type="common">Acremonium chrysogenum</name>
    <dbReference type="NCBI Taxonomy" id="857340"/>
    <lineage>
        <taxon>Eukaryota</taxon>
        <taxon>Fungi</taxon>
        <taxon>Dikarya</taxon>
        <taxon>Ascomycota</taxon>
        <taxon>Pezizomycotina</taxon>
        <taxon>Sordariomycetes</taxon>
        <taxon>Hypocreomycetidae</taxon>
        <taxon>Hypocreales</taxon>
        <taxon>Bionectriaceae</taxon>
        <taxon>Hapsidospora</taxon>
    </lineage>
</organism>
<feature type="region of interest" description="Disordered" evidence="1">
    <location>
        <begin position="483"/>
        <end position="509"/>
    </location>
</feature>
<dbReference type="InterPro" id="IPR001680">
    <property type="entry name" value="WD40_rpt"/>
</dbReference>